<accession>A0A0B7J1T7</accession>
<dbReference type="PANTHER" id="PTHR11669">
    <property type="entry name" value="REPLICATION FACTOR C / DNA POLYMERASE III GAMMA-TAU SUBUNIT"/>
    <property type="match status" value="1"/>
</dbReference>
<dbReference type="Proteomes" id="UP000056322">
    <property type="component" value="Chromosome 1"/>
</dbReference>
<reference evidence="3" key="1">
    <citation type="submission" date="2014-12" db="EMBL/GenBank/DDBJ databases">
        <authorList>
            <person name="Salcher M.M."/>
        </authorList>
    </citation>
    <scope>NUCLEOTIDE SEQUENCE [LARGE SCALE GENOMIC DNA]</scope>
    <source>
        <strain evidence="3">MMS-10A-171</strain>
    </source>
</reference>
<dbReference type="PANTHER" id="PTHR11669:SF0">
    <property type="entry name" value="PROTEIN STICHEL-LIKE 2"/>
    <property type="match status" value="1"/>
</dbReference>
<dbReference type="HOGENOM" id="CLU_1265713_0_0_4"/>
<dbReference type="STRING" id="1581680.BN1209_1643"/>
<organism evidence="2 3">
    <name type="scientific">Candidatus Methylopumilus turicensis</name>
    <dbReference type="NCBI Taxonomy" id="1581680"/>
    <lineage>
        <taxon>Bacteria</taxon>
        <taxon>Pseudomonadati</taxon>
        <taxon>Pseudomonadota</taxon>
        <taxon>Betaproteobacteria</taxon>
        <taxon>Nitrosomonadales</taxon>
        <taxon>Methylophilaceae</taxon>
        <taxon>Candidatus Methylopumilus</taxon>
    </lineage>
</organism>
<dbReference type="Pfam" id="PF00004">
    <property type="entry name" value="AAA"/>
    <property type="match status" value="1"/>
</dbReference>
<protein>
    <recommendedName>
        <fullName evidence="1">ATPase AAA-type core domain-containing protein</fullName>
    </recommendedName>
</protein>
<dbReference type="InterPro" id="IPR027417">
    <property type="entry name" value="P-loop_NTPase"/>
</dbReference>
<keyword evidence="3" id="KW-1185">Reference proteome</keyword>
<dbReference type="EMBL" id="LN794158">
    <property type="protein sequence ID" value="CEN56678.1"/>
    <property type="molecule type" value="Genomic_DNA"/>
</dbReference>
<dbReference type="InterPro" id="IPR050238">
    <property type="entry name" value="DNA_Rep/Repair_Clamp_Loader"/>
</dbReference>
<dbReference type="KEGG" id="mbac:BN1209_1643"/>
<feature type="domain" description="ATPase AAA-type core" evidence="1">
    <location>
        <begin position="44"/>
        <end position="157"/>
    </location>
</feature>
<dbReference type="Gene3D" id="3.40.50.300">
    <property type="entry name" value="P-loop containing nucleotide triphosphate hydrolases"/>
    <property type="match status" value="1"/>
</dbReference>
<evidence type="ECO:0000313" key="3">
    <source>
        <dbReference type="Proteomes" id="UP000056322"/>
    </source>
</evidence>
<dbReference type="AlphaFoldDB" id="A0A0B7J1T7"/>
<evidence type="ECO:0000313" key="2">
    <source>
        <dbReference type="EMBL" id="CEN56678.1"/>
    </source>
</evidence>
<dbReference type="InterPro" id="IPR003959">
    <property type="entry name" value="ATPase_AAA_core"/>
</dbReference>
<dbReference type="GO" id="GO:0016887">
    <property type="term" value="F:ATP hydrolysis activity"/>
    <property type="evidence" value="ECO:0007669"/>
    <property type="project" value="InterPro"/>
</dbReference>
<dbReference type="RefSeq" id="WP_045751726.1">
    <property type="nucleotide sequence ID" value="NZ_LN794158.1"/>
</dbReference>
<name>A0A0B7J1T7_9PROT</name>
<dbReference type="SUPFAM" id="SSF52540">
    <property type="entry name" value="P-loop containing nucleoside triphosphate hydrolases"/>
    <property type="match status" value="1"/>
</dbReference>
<dbReference type="GO" id="GO:0005524">
    <property type="term" value="F:ATP binding"/>
    <property type="evidence" value="ECO:0007669"/>
    <property type="project" value="InterPro"/>
</dbReference>
<proteinExistence type="predicted"/>
<sequence>MEDFTKKYSPKTIGDIVFKSKNEQQQIMDIVDGKVPFPSTKCGILLYGVWGTGKSELAKLIPDAIEMNKTGNSSNYHYSAIGSGNDGVKVMNKIEQQACLYPFSASQHYFVLDEVDRLKPEVMLSLKQVMNFPNSVFVLTTNNLSAIDKGVLSRCVRVDFNAAADKAWLPKVKQILADYGVTRSDKELLDAIALCKGDAREILYTAQRIVANDLEKAA</sequence>
<gene>
    <name evidence="2" type="ORF">BN1209_1643</name>
</gene>
<evidence type="ECO:0000259" key="1">
    <source>
        <dbReference type="Pfam" id="PF00004"/>
    </source>
</evidence>
<dbReference type="GO" id="GO:0006261">
    <property type="term" value="P:DNA-templated DNA replication"/>
    <property type="evidence" value="ECO:0007669"/>
    <property type="project" value="TreeGrafter"/>
</dbReference>